<organism evidence="3 4">
    <name type="scientific">Calocera viscosa (strain TUFC12733)</name>
    <dbReference type="NCBI Taxonomy" id="1330018"/>
    <lineage>
        <taxon>Eukaryota</taxon>
        <taxon>Fungi</taxon>
        <taxon>Dikarya</taxon>
        <taxon>Basidiomycota</taxon>
        <taxon>Agaricomycotina</taxon>
        <taxon>Dacrymycetes</taxon>
        <taxon>Dacrymycetales</taxon>
        <taxon>Dacrymycetaceae</taxon>
        <taxon>Calocera</taxon>
    </lineage>
</organism>
<sequence>MPEPAVFIVVAILAAACAAAPFVYWHIKSRRSPSSDPTDRIGPIMRRLEQGGPLAPLPPNPEGFKPPPQLPGAAGLVALPRKPGTGAGAGAGASAPSLAVQAGADTGCAGSPPSRASASGSGSSRMSGTTYVPSGPSSARGSTSTRSPAASASHYPQPAAGYQHPASAYTHPEGGESLPVGARTHAQRQETSGEAPPAYEEVVDSLGAPEGDAVGEMRGR</sequence>
<keyword evidence="2" id="KW-1133">Transmembrane helix</keyword>
<dbReference type="EMBL" id="KV417297">
    <property type="protein sequence ID" value="KZO94063.1"/>
    <property type="molecule type" value="Genomic_DNA"/>
</dbReference>
<accession>A0A167JY70</accession>
<keyword evidence="4" id="KW-1185">Reference proteome</keyword>
<feature type="region of interest" description="Disordered" evidence="1">
    <location>
        <begin position="103"/>
        <end position="220"/>
    </location>
</feature>
<evidence type="ECO:0000313" key="4">
    <source>
        <dbReference type="Proteomes" id="UP000076738"/>
    </source>
</evidence>
<feature type="transmembrane region" description="Helical" evidence="2">
    <location>
        <begin position="6"/>
        <end position="25"/>
    </location>
</feature>
<dbReference type="AlphaFoldDB" id="A0A167JY70"/>
<dbReference type="Proteomes" id="UP000076738">
    <property type="component" value="Unassembled WGS sequence"/>
</dbReference>
<feature type="compositionally biased region" description="Pro residues" evidence="1">
    <location>
        <begin position="55"/>
        <end position="70"/>
    </location>
</feature>
<evidence type="ECO:0000256" key="1">
    <source>
        <dbReference type="SAM" id="MobiDB-lite"/>
    </source>
</evidence>
<gene>
    <name evidence="3" type="ORF">CALVIDRAFT_232857</name>
</gene>
<feature type="compositionally biased region" description="Low complexity" evidence="1">
    <location>
        <begin position="109"/>
        <end position="153"/>
    </location>
</feature>
<evidence type="ECO:0000313" key="3">
    <source>
        <dbReference type="EMBL" id="KZO94063.1"/>
    </source>
</evidence>
<name>A0A167JY70_CALVF</name>
<protein>
    <submittedName>
        <fullName evidence="3">Uncharacterized protein</fullName>
    </submittedName>
</protein>
<keyword evidence="2" id="KW-0812">Transmembrane</keyword>
<keyword evidence="2" id="KW-0472">Membrane</keyword>
<feature type="region of interest" description="Disordered" evidence="1">
    <location>
        <begin position="49"/>
        <end position="81"/>
    </location>
</feature>
<evidence type="ECO:0000256" key="2">
    <source>
        <dbReference type="SAM" id="Phobius"/>
    </source>
</evidence>
<proteinExistence type="predicted"/>
<reference evidence="3 4" key="1">
    <citation type="journal article" date="2016" name="Mol. Biol. Evol.">
        <title>Comparative Genomics of Early-Diverging Mushroom-Forming Fungi Provides Insights into the Origins of Lignocellulose Decay Capabilities.</title>
        <authorList>
            <person name="Nagy L.G."/>
            <person name="Riley R."/>
            <person name="Tritt A."/>
            <person name="Adam C."/>
            <person name="Daum C."/>
            <person name="Floudas D."/>
            <person name="Sun H."/>
            <person name="Yadav J.S."/>
            <person name="Pangilinan J."/>
            <person name="Larsson K.H."/>
            <person name="Matsuura K."/>
            <person name="Barry K."/>
            <person name="Labutti K."/>
            <person name="Kuo R."/>
            <person name="Ohm R.A."/>
            <person name="Bhattacharya S.S."/>
            <person name="Shirouzu T."/>
            <person name="Yoshinaga Y."/>
            <person name="Martin F.M."/>
            <person name="Grigoriev I.V."/>
            <person name="Hibbett D.S."/>
        </authorList>
    </citation>
    <scope>NUCLEOTIDE SEQUENCE [LARGE SCALE GENOMIC DNA]</scope>
    <source>
        <strain evidence="3 4">TUFC12733</strain>
    </source>
</reference>